<evidence type="ECO:0000259" key="6">
    <source>
        <dbReference type="PROSITE" id="PS51987"/>
    </source>
</evidence>
<dbReference type="InterPro" id="IPR014746">
    <property type="entry name" value="Gln_synth/guanido_kin_cat_dom"/>
</dbReference>
<gene>
    <name evidence="7" type="ORF">OIDMADRAFT_169685</name>
</gene>
<accession>A0A0C3D4R5</accession>
<dbReference type="Proteomes" id="UP000054321">
    <property type="component" value="Unassembled WGS sequence"/>
</dbReference>
<dbReference type="Gene3D" id="3.30.590.10">
    <property type="entry name" value="Glutamine synthetase/guanido kinase, catalytic domain"/>
    <property type="match status" value="1"/>
</dbReference>
<dbReference type="SMART" id="SM01230">
    <property type="entry name" value="Gln-synt_C"/>
    <property type="match status" value="1"/>
</dbReference>
<comment type="similarity">
    <text evidence="4 5">Belongs to the glutamine synthetase family.</text>
</comment>
<dbReference type="OrthoDB" id="3364440at2759"/>
<sequence>MDNASQTPISNTVAKCVSGLTKFLTDNPSIDFIRFQWLDFSGVVNARVATRGFALSLAQKNVPISLPSPMLTALLINASVLWEDINIGVDGLWPDWSSLRVCHYNPNHAQVMCFIEENLHKDGHGVGFQCCPRHRLRELTDSAKAKHGMEFLVGVEIEFFIMEESQGSPQVVKMVENAFSTASLNNKYLAIVEEIVNSILRAGIELRQFHSEGAPGLFEISLEPLAPLQSADALIYCKEAIKAICFKHGLRATMFPKPFEKLTGAGMHHHLSISQKDNEEFFLAGLLENWKSLAAFYMPNFDSYARVRPNEWICWGLRNKSMGINKVHDGHWELRSIDGTTNPHLMMLAILSAGMHGLENKTKLVMKDPKKMMFTGFESQDVADEFGVKDKMPTSLKESISSLKENKSLINALGTEIIDRYIKIKTKEEEIFSKLIGSERREISMRVF</sequence>
<dbReference type="GO" id="GO:0004356">
    <property type="term" value="F:glutamine synthetase activity"/>
    <property type="evidence" value="ECO:0007669"/>
    <property type="project" value="InterPro"/>
</dbReference>
<dbReference type="PROSITE" id="PS51987">
    <property type="entry name" value="GS_CATALYTIC"/>
    <property type="match status" value="1"/>
</dbReference>
<keyword evidence="2" id="KW-0436">Ligase</keyword>
<dbReference type="InterPro" id="IPR027303">
    <property type="entry name" value="Gln_synth_gly_rich_site"/>
</dbReference>
<evidence type="ECO:0000256" key="2">
    <source>
        <dbReference type="ARBA" id="ARBA00022598"/>
    </source>
</evidence>
<dbReference type="SUPFAM" id="SSF55931">
    <property type="entry name" value="Glutamine synthetase/guanido kinase"/>
    <property type="match status" value="1"/>
</dbReference>
<reference evidence="7 8" key="1">
    <citation type="submission" date="2014-04" db="EMBL/GenBank/DDBJ databases">
        <authorList>
            <consortium name="DOE Joint Genome Institute"/>
            <person name="Kuo A."/>
            <person name="Martino E."/>
            <person name="Perotto S."/>
            <person name="Kohler A."/>
            <person name="Nagy L.G."/>
            <person name="Floudas D."/>
            <person name="Copeland A."/>
            <person name="Barry K.W."/>
            <person name="Cichocki N."/>
            <person name="Veneault-Fourrey C."/>
            <person name="LaButti K."/>
            <person name="Lindquist E.A."/>
            <person name="Lipzen A."/>
            <person name="Lundell T."/>
            <person name="Morin E."/>
            <person name="Murat C."/>
            <person name="Sun H."/>
            <person name="Tunlid A."/>
            <person name="Henrissat B."/>
            <person name="Grigoriev I.V."/>
            <person name="Hibbett D.S."/>
            <person name="Martin F."/>
            <person name="Nordberg H.P."/>
            <person name="Cantor M.N."/>
            <person name="Hua S.X."/>
        </authorList>
    </citation>
    <scope>NUCLEOTIDE SEQUENCE [LARGE SCALE GENOMIC DNA]</scope>
    <source>
        <strain evidence="7 8">Zn</strain>
    </source>
</reference>
<evidence type="ECO:0000256" key="4">
    <source>
        <dbReference type="PROSITE-ProRule" id="PRU01331"/>
    </source>
</evidence>
<feature type="domain" description="GS catalytic" evidence="6">
    <location>
        <begin position="132"/>
        <end position="448"/>
    </location>
</feature>
<dbReference type="InterPro" id="IPR008146">
    <property type="entry name" value="Gln_synth_cat_dom"/>
</dbReference>
<dbReference type="STRING" id="913774.A0A0C3D4R5"/>
<evidence type="ECO:0000256" key="5">
    <source>
        <dbReference type="RuleBase" id="RU000384"/>
    </source>
</evidence>
<organism evidence="7 8">
    <name type="scientific">Oidiodendron maius (strain Zn)</name>
    <dbReference type="NCBI Taxonomy" id="913774"/>
    <lineage>
        <taxon>Eukaryota</taxon>
        <taxon>Fungi</taxon>
        <taxon>Dikarya</taxon>
        <taxon>Ascomycota</taxon>
        <taxon>Pezizomycotina</taxon>
        <taxon>Leotiomycetes</taxon>
        <taxon>Leotiomycetes incertae sedis</taxon>
        <taxon>Myxotrichaceae</taxon>
        <taxon>Oidiodendron</taxon>
    </lineage>
</organism>
<dbReference type="EMBL" id="KN832883">
    <property type="protein sequence ID" value="KIM96892.1"/>
    <property type="molecule type" value="Genomic_DNA"/>
</dbReference>
<dbReference type="AlphaFoldDB" id="A0A0C3D4R5"/>
<dbReference type="InParanoid" id="A0A0C3D4R5"/>
<dbReference type="PANTHER" id="PTHR43785:SF2">
    <property type="entry name" value="TYPE-1 GLUTAMINE SYNTHETASE 1"/>
    <property type="match status" value="1"/>
</dbReference>
<proteinExistence type="inferred from homology"/>
<evidence type="ECO:0000256" key="1">
    <source>
        <dbReference type="ARBA" id="ARBA00001946"/>
    </source>
</evidence>
<dbReference type="PROSITE" id="PS00181">
    <property type="entry name" value="GLNA_ATP"/>
    <property type="match status" value="1"/>
</dbReference>
<reference evidence="8" key="2">
    <citation type="submission" date="2015-01" db="EMBL/GenBank/DDBJ databases">
        <title>Evolutionary Origins and Diversification of the Mycorrhizal Mutualists.</title>
        <authorList>
            <consortium name="DOE Joint Genome Institute"/>
            <consortium name="Mycorrhizal Genomics Consortium"/>
            <person name="Kohler A."/>
            <person name="Kuo A."/>
            <person name="Nagy L.G."/>
            <person name="Floudas D."/>
            <person name="Copeland A."/>
            <person name="Barry K.W."/>
            <person name="Cichocki N."/>
            <person name="Veneault-Fourrey C."/>
            <person name="LaButti K."/>
            <person name="Lindquist E.A."/>
            <person name="Lipzen A."/>
            <person name="Lundell T."/>
            <person name="Morin E."/>
            <person name="Murat C."/>
            <person name="Riley R."/>
            <person name="Ohm R."/>
            <person name="Sun H."/>
            <person name="Tunlid A."/>
            <person name="Henrissat B."/>
            <person name="Grigoriev I.V."/>
            <person name="Hibbett D.S."/>
            <person name="Martin F."/>
        </authorList>
    </citation>
    <scope>NUCLEOTIDE SEQUENCE [LARGE SCALE GENOMIC DNA]</scope>
    <source>
        <strain evidence="8">Zn</strain>
    </source>
</reference>
<name>A0A0C3D4R5_OIDMZ</name>
<evidence type="ECO:0000313" key="7">
    <source>
        <dbReference type="EMBL" id="KIM96892.1"/>
    </source>
</evidence>
<evidence type="ECO:0000313" key="8">
    <source>
        <dbReference type="Proteomes" id="UP000054321"/>
    </source>
</evidence>
<comment type="cofactor">
    <cofactor evidence="1">
        <name>Mg(2+)</name>
        <dbReference type="ChEBI" id="CHEBI:18420"/>
    </cofactor>
</comment>
<keyword evidence="8" id="KW-1185">Reference proteome</keyword>
<dbReference type="PANTHER" id="PTHR43785">
    <property type="entry name" value="GAMMA-GLUTAMYLPUTRESCINE SYNTHETASE"/>
    <property type="match status" value="1"/>
</dbReference>
<evidence type="ECO:0000256" key="3">
    <source>
        <dbReference type="ARBA" id="ARBA00022842"/>
    </source>
</evidence>
<dbReference type="HOGENOM" id="CLU_017290_6_1_1"/>
<keyword evidence="3" id="KW-0460">Magnesium</keyword>
<dbReference type="Pfam" id="PF00120">
    <property type="entry name" value="Gln-synt_C"/>
    <property type="match status" value="1"/>
</dbReference>
<protein>
    <recommendedName>
        <fullName evidence="6">GS catalytic domain-containing protein</fullName>
    </recommendedName>
</protein>